<evidence type="ECO:0000313" key="2">
    <source>
        <dbReference type="Proteomes" id="UP001321749"/>
    </source>
</evidence>
<dbReference type="EMBL" id="MU864978">
    <property type="protein sequence ID" value="KAK4462069.1"/>
    <property type="molecule type" value="Genomic_DNA"/>
</dbReference>
<protein>
    <submittedName>
        <fullName evidence="1">Uncharacterized protein</fullName>
    </submittedName>
</protein>
<evidence type="ECO:0000313" key="1">
    <source>
        <dbReference type="EMBL" id="KAK4462069.1"/>
    </source>
</evidence>
<organism evidence="1 2">
    <name type="scientific">Cladorrhinum samala</name>
    <dbReference type="NCBI Taxonomy" id="585594"/>
    <lineage>
        <taxon>Eukaryota</taxon>
        <taxon>Fungi</taxon>
        <taxon>Dikarya</taxon>
        <taxon>Ascomycota</taxon>
        <taxon>Pezizomycotina</taxon>
        <taxon>Sordariomycetes</taxon>
        <taxon>Sordariomycetidae</taxon>
        <taxon>Sordariales</taxon>
        <taxon>Podosporaceae</taxon>
        <taxon>Cladorrhinum</taxon>
    </lineage>
</organism>
<accession>A0AAV9HQC2</accession>
<reference evidence="1" key="2">
    <citation type="submission" date="2023-06" db="EMBL/GenBank/DDBJ databases">
        <authorList>
            <consortium name="Lawrence Berkeley National Laboratory"/>
            <person name="Mondo S.J."/>
            <person name="Hensen N."/>
            <person name="Bonometti L."/>
            <person name="Westerberg I."/>
            <person name="Brannstrom I.O."/>
            <person name="Guillou S."/>
            <person name="Cros-Aarteil S."/>
            <person name="Calhoun S."/>
            <person name="Haridas S."/>
            <person name="Kuo A."/>
            <person name="Pangilinan J."/>
            <person name="Riley R."/>
            <person name="Labutti K."/>
            <person name="Andreopoulos B."/>
            <person name="Lipzen A."/>
            <person name="Chen C."/>
            <person name="Yanf M."/>
            <person name="Daum C."/>
            <person name="Ng V."/>
            <person name="Clum A."/>
            <person name="Steindorff A."/>
            <person name="Ohm R."/>
            <person name="Martin F."/>
            <person name="Silar P."/>
            <person name="Natvig D."/>
            <person name="Lalanne C."/>
            <person name="Gautier V."/>
            <person name="Ament-Velasquez S.L."/>
            <person name="Kruys A."/>
            <person name="Hutchinson M.I."/>
            <person name="Powell A.J."/>
            <person name="Barry K."/>
            <person name="Miller A.N."/>
            <person name="Grigoriev I.V."/>
            <person name="Debuchy R."/>
            <person name="Gladieux P."/>
            <person name="Thoren M.H."/>
            <person name="Johannesson H."/>
        </authorList>
    </citation>
    <scope>NUCLEOTIDE SEQUENCE</scope>
    <source>
        <strain evidence="1">PSN324</strain>
    </source>
</reference>
<gene>
    <name evidence="1" type="ORF">QBC42DRAFT_286851</name>
</gene>
<proteinExistence type="predicted"/>
<dbReference type="AlphaFoldDB" id="A0AAV9HQC2"/>
<sequence length="353" mass="38561">MSEPSAVASGQERYMPGFSRRHNKQIYALRPQPTPSLRTTFGHPEGIVKPKPHSIDHQYQTRVPRHRGQMSFLLKRRRPSCPAANRFAPPIAAPDVFGRPMDPAPAPLVYINGWPGVGKEAVSECLTLMLGKDKAVLIDVRSVGLDGDNGIDVAHNPLLTPEHPKYFSFDVDVDSAPMASSDLPDSYTDKNRTPPLNSGVNLSRLLLQPSYNSRIAVLATCAPDTPAGRATVQTLEAAATRSGRLFIPIALECAPAEHVRRAGSLQRQCSYKARRTSLTLALSGHGNETFHQKLAMPVHQGLTVDITSTPACEAALQIVEFVKGCVVERDAELCSSSSSQNSTKRERNWRISD</sequence>
<reference evidence="1" key="1">
    <citation type="journal article" date="2023" name="Mol. Phylogenet. Evol.">
        <title>Genome-scale phylogeny and comparative genomics of the fungal order Sordariales.</title>
        <authorList>
            <person name="Hensen N."/>
            <person name="Bonometti L."/>
            <person name="Westerberg I."/>
            <person name="Brannstrom I.O."/>
            <person name="Guillou S."/>
            <person name="Cros-Aarteil S."/>
            <person name="Calhoun S."/>
            <person name="Haridas S."/>
            <person name="Kuo A."/>
            <person name="Mondo S."/>
            <person name="Pangilinan J."/>
            <person name="Riley R."/>
            <person name="LaButti K."/>
            <person name="Andreopoulos B."/>
            <person name="Lipzen A."/>
            <person name="Chen C."/>
            <person name="Yan M."/>
            <person name="Daum C."/>
            <person name="Ng V."/>
            <person name="Clum A."/>
            <person name="Steindorff A."/>
            <person name="Ohm R.A."/>
            <person name="Martin F."/>
            <person name="Silar P."/>
            <person name="Natvig D.O."/>
            <person name="Lalanne C."/>
            <person name="Gautier V."/>
            <person name="Ament-Velasquez S.L."/>
            <person name="Kruys A."/>
            <person name="Hutchinson M.I."/>
            <person name="Powell A.J."/>
            <person name="Barry K."/>
            <person name="Miller A.N."/>
            <person name="Grigoriev I.V."/>
            <person name="Debuchy R."/>
            <person name="Gladieux P."/>
            <person name="Hiltunen Thoren M."/>
            <person name="Johannesson H."/>
        </authorList>
    </citation>
    <scope>NUCLEOTIDE SEQUENCE</scope>
    <source>
        <strain evidence="1">PSN324</strain>
    </source>
</reference>
<name>A0AAV9HQC2_9PEZI</name>
<comment type="caution">
    <text evidence="1">The sequence shown here is derived from an EMBL/GenBank/DDBJ whole genome shotgun (WGS) entry which is preliminary data.</text>
</comment>
<keyword evidence="2" id="KW-1185">Reference proteome</keyword>
<dbReference type="Proteomes" id="UP001321749">
    <property type="component" value="Unassembled WGS sequence"/>
</dbReference>